<accession>A0A1I7WLR0</accession>
<name>A0A1I7WLR0_HETBA</name>
<dbReference type="SUPFAM" id="SSF48264">
    <property type="entry name" value="Cytochrome P450"/>
    <property type="match status" value="1"/>
</dbReference>
<keyword evidence="2" id="KW-0503">Monooxygenase</keyword>
<keyword evidence="2" id="KW-0560">Oxidoreductase</keyword>
<dbReference type="GO" id="GO:0004497">
    <property type="term" value="F:monooxygenase activity"/>
    <property type="evidence" value="ECO:0007669"/>
    <property type="project" value="UniProtKB-KW"/>
</dbReference>
<comment type="similarity">
    <text evidence="1">Belongs to the cytochrome P450 family.</text>
</comment>
<dbReference type="InterPro" id="IPR036396">
    <property type="entry name" value="Cyt_P450_sf"/>
</dbReference>
<evidence type="ECO:0000313" key="4">
    <source>
        <dbReference type="WBParaSite" id="Hba_06080"/>
    </source>
</evidence>
<dbReference type="Gene3D" id="1.10.630.10">
    <property type="entry name" value="Cytochrome P450"/>
    <property type="match status" value="1"/>
</dbReference>
<dbReference type="GO" id="GO:0005506">
    <property type="term" value="F:iron ion binding"/>
    <property type="evidence" value="ECO:0007669"/>
    <property type="project" value="InterPro"/>
</dbReference>
<evidence type="ECO:0000256" key="1">
    <source>
        <dbReference type="ARBA" id="ARBA00010617"/>
    </source>
</evidence>
<evidence type="ECO:0000256" key="2">
    <source>
        <dbReference type="ARBA" id="ARBA00023033"/>
    </source>
</evidence>
<reference evidence="4" key="1">
    <citation type="submission" date="2016-11" db="UniProtKB">
        <authorList>
            <consortium name="WormBaseParasite"/>
        </authorList>
    </citation>
    <scope>IDENTIFICATION</scope>
</reference>
<dbReference type="GO" id="GO:0020037">
    <property type="term" value="F:heme binding"/>
    <property type="evidence" value="ECO:0007669"/>
    <property type="project" value="InterPro"/>
</dbReference>
<dbReference type="InterPro" id="IPR001128">
    <property type="entry name" value="Cyt_P450"/>
</dbReference>
<proteinExistence type="inferred from homology"/>
<sequence length="131" mass="15202">MGSNLLEAKIMVHIEYLEHHLNAEIGGLEVHFFSYISVLMLLRYLKTRISRVLDMHQPLAYCVGNIIQDIVLGKSYPYGDSEFLEFKELIDMVLKDTASVSMMLANIYPWMINILPVAKRFLRNGLILQKW</sequence>
<evidence type="ECO:0000313" key="3">
    <source>
        <dbReference type="Proteomes" id="UP000095283"/>
    </source>
</evidence>
<dbReference type="WBParaSite" id="Hba_06080">
    <property type="protein sequence ID" value="Hba_06080"/>
    <property type="gene ID" value="Hba_06080"/>
</dbReference>
<dbReference type="Pfam" id="PF00067">
    <property type="entry name" value="p450"/>
    <property type="match status" value="1"/>
</dbReference>
<dbReference type="AlphaFoldDB" id="A0A1I7WLR0"/>
<protein>
    <submittedName>
        <fullName evidence="4">Rho-GAP domain-containing protein</fullName>
    </submittedName>
</protein>
<organism evidence="3 4">
    <name type="scientific">Heterorhabditis bacteriophora</name>
    <name type="common">Entomopathogenic nematode worm</name>
    <dbReference type="NCBI Taxonomy" id="37862"/>
    <lineage>
        <taxon>Eukaryota</taxon>
        <taxon>Metazoa</taxon>
        <taxon>Ecdysozoa</taxon>
        <taxon>Nematoda</taxon>
        <taxon>Chromadorea</taxon>
        <taxon>Rhabditida</taxon>
        <taxon>Rhabditina</taxon>
        <taxon>Rhabditomorpha</taxon>
        <taxon>Strongyloidea</taxon>
        <taxon>Heterorhabditidae</taxon>
        <taxon>Heterorhabditis</taxon>
    </lineage>
</organism>
<keyword evidence="3" id="KW-1185">Reference proteome</keyword>
<dbReference type="GO" id="GO:0016705">
    <property type="term" value="F:oxidoreductase activity, acting on paired donors, with incorporation or reduction of molecular oxygen"/>
    <property type="evidence" value="ECO:0007669"/>
    <property type="project" value="InterPro"/>
</dbReference>
<dbReference type="Proteomes" id="UP000095283">
    <property type="component" value="Unplaced"/>
</dbReference>